<evidence type="ECO:0000313" key="3">
    <source>
        <dbReference type="EMBL" id="KAJ8405400.1"/>
    </source>
</evidence>
<dbReference type="InterPro" id="IPR029526">
    <property type="entry name" value="PGBD"/>
</dbReference>
<sequence>MVSYVPKKGKAVVLLSFMHDDKAVDHNSRKRKPKVSQYYNRTKIGVDLMDQMVHTCKQQTRRWPMGLWHNLIDVAMLNAYTLFNAQHPGNLGGQNTHGGASSRSLAKSL</sequence>
<evidence type="ECO:0000313" key="4">
    <source>
        <dbReference type="Proteomes" id="UP001221898"/>
    </source>
</evidence>
<reference evidence="3" key="1">
    <citation type="journal article" date="2023" name="Science">
        <title>Genome structures resolve the early diversification of teleost fishes.</title>
        <authorList>
            <person name="Parey E."/>
            <person name="Louis A."/>
            <person name="Montfort J."/>
            <person name="Bouchez O."/>
            <person name="Roques C."/>
            <person name="Iampietro C."/>
            <person name="Lluch J."/>
            <person name="Castinel A."/>
            <person name="Donnadieu C."/>
            <person name="Desvignes T."/>
            <person name="Floi Bucao C."/>
            <person name="Jouanno E."/>
            <person name="Wen M."/>
            <person name="Mejri S."/>
            <person name="Dirks R."/>
            <person name="Jansen H."/>
            <person name="Henkel C."/>
            <person name="Chen W.J."/>
            <person name="Zahm M."/>
            <person name="Cabau C."/>
            <person name="Klopp C."/>
            <person name="Thompson A.W."/>
            <person name="Robinson-Rechavi M."/>
            <person name="Braasch I."/>
            <person name="Lecointre G."/>
            <person name="Bobe J."/>
            <person name="Postlethwait J.H."/>
            <person name="Berthelot C."/>
            <person name="Roest Crollius H."/>
            <person name="Guiguen Y."/>
        </authorList>
    </citation>
    <scope>NUCLEOTIDE SEQUENCE</scope>
    <source>
        <strain evidence="3">NC1722</strain>
    </source>
</reference>
<dbReference type="Pfam" id="PF13843">
    <property type="entry name" value="DDE_Tnp_1_7"/>
    <property type="match status" value="1"/>
</dbReference>
<gene>
    <name evidence="3" type="ORF">AAFF_G00318730</name>
</gene>
<keyword evidence="4" id="KW-1185">Reference proteome</keyword>
<evidence type="ECO:0000256" key="1">
    <source>
        <dbReference type="SAM" id="MobiDB-lite"/>
    </source>
</evidence>
<dbReference type="Proteomes" id="UP001221898">
    <property type="component" value="Unassembled WGS sequence"/>
</dbReference>
<dbReference type="AlphaFoldDB" id="A0AAD7SMY7"/>
<organism evidence="3 4">
    <name type="scientific">Aldrovandia affinis</name>
    <dbReference type="NCBI Taxonomy" id="143900"/>
    <lineage>
        <taxon>Eukaryota</taxon>
        <taxon>Metazoa</taxon>
        <taxon>Chordata</taxon>
        <taxon>Craniata</taxon>
        <taxon>Vertebrata</taxon>
        <taxon>Euteleostomi</taxon>
        <taxon>Actinopterygii</taxon>
        <taxon>Neopterygii</taxon>
        <taxon>Teleostei</taxon>
        <taxon>Notacanthiformes</taxon>
        <taxon>Halosauridae</taxon>
        <taxon>Aldrovandia</taxon>
    </lineage>
</organism>
<dbReference type="PANTHER" id="PTHR46599:SF6">
    <property type="entry name" value="DUAL SPECIFICITY PHOSPHATASE 26"/>
    <property type="match status" value="1"/>
</dbReference>
<feature type="domain" description="PiggyBac transposable element-derived protein" evidence="2">
    <location>
        <begin position="9"/>
        <end position="80"/>
    </location>
</feature>
<comment type="caution">
    <text evidence="3">The sequence shown here is derived from an EMBL/GenBank/DDBJ whole genome shotgun (WGS) entry which is preliminary data.</text>
</comment>
<name>A0AAD7SMY7_9TELE</name>
<proteinExistence type="predicted"/>
<evidence type="ECO:0000259" key="2">
    <source>
        <dbReference type="Pfam" id="PF13843"/>
    </source>
</evidence>
<feature type="compositionally biased region" description="Polar residues" evidence="1">
    <location>
        <begin position="97"/>
        <end position="109"/>
    </location>
</feature>
<protein>
    <recommendedName>
        <fullName evidence="2">PiggyBac transposable element-derived protein domain-containing protein</fullName>
    </recommendedName>
</protein>
<dbReference type="EMBL" id="JAINUG010000048">
    <property type="protein sequence ID" value="KAJ8405400.1"/>
    <property type="molecule type" value="Genomic_DNA"/>
</dbReference>
<accession>A0AAD7SMY7</accession>
<dbReference type="PANTHER" id="PTHR46599">
    <property type="entry name" value="PIGGYBAC TRANSPOSABLE ELEMENT-DERIVED PROTEIN 4"/>
    <property type="match status" value="1"/>
</dbReference>
<feature type="region of interest" description="Disordered" evidence="1">
    <location>
        <begin position="88"/>
        <end position="109"/>
    </location>
</feature>